<gene>
    <name evidence="1" type="ORF">AGLY_007768</name>
</gene>
<sequence>MVYWFAIVLLGIHVFEVTQFYIKYRYSITIGTLDSCTWAKTIPTYTAVIEHNRKIEPEKNVCIATSRIEERIDGNNTTTVFTADFLPPGKIKRQTPYHSFSPVSWTVYVKTNHRYLHRVFVQGRERGFRRLTKAKDNLTLSLSCSHKNQREKFQKKYSHMSTFSMLICVLRNCEGIPFFSNHSAINVFFEALENKIILTILKIKFVSRSWNAAVILNLAGPFKTSSRCYISYTSTTRIGSSSILYTNFKNKRKNSNKELHISCDVLTKKSIISFVTHQFSLSAVNSIYLH</sequence>
<dbReference type="EMBL" id="VYZN01000025">
    <property type="protein sequence ID" value="KAE9535867.1"/>
    <property type="molecule type" value="Genomic_DNA"/>
</dbReference>
<evidence type="ECO:0000313" key="1">
    <source>
        <dbReference type="EMBL" id="KAE9535867.1"/>
    </source>
</evidence>
<comment type="caution">
    <text evidence="1">The sequence shown here is derived from an EMBL/GenBank/DDBJ whole genome shotgun (WGS) entry which is preliminary data.</text>
</comment>
<dbReference type="Proteomes" id="UP000475862">
    <property type="component" value="Unassembled WGS sequence"/>
</dbReference>
<accession>A0A6G0TNI2</accession>
<dbReference type="AlphaFoldDB" id="A0A6G0TNI2"/>
<proteinExistence type="predicted"/>
<keyword evidence="2" id="KW-1185">Reference proteome</keyword>
<reference evidence="1 2" key="1">
    <citation type="submission" date="2019-08" db="EMBL/GenBank/DDBJ databases">
        <title>The genome of the soybean aphid Biotype 1, its phylome, world population structure and adaptation to the North American continent.</title>
        <authorList>
            <person name="Giordano R."/>
            <person name="Donthu R.K."/>
            <person name="Hernandez A.G."/>
            <person name="Wright C.L."/>
            <person name="Zimin A.V."/>
        </authorList>
    </citation>
    <scope>NUCLEOTIDE SEQUENCE [LARGE SCALE GENOMIC DNA]</scope>
    <source>
        <tissue evidence="1">Whole aphids</tissue>
    </source>
</reference>
<organism evidence="1 2">
    <name type="scientific">Aphis glycines</name>
    <name type="common">Soybean aphid</name>
    <dbReference type="NCBI Taxonomy" id="307491"/>
    <lineage>
        <taxon>Eukaryota</taxon>
        <taxon>Metazoa</taxon>
        <taxon>Ecdysozoa</taxon>
        <taxon>Arthropoda</taxon>
        <taxon>Hexapoda</taxon>
        <taxon>Insecta</taxon>
        <taxon>Pterygota</taxon>
        <taxon>Neoptera</taxon>
        <taxon>Paraneoptera</taxon>
        <taxon>Hemiptera</taxon>
        <taxon>Sternorrhyncha</taxon>
        <taxon>Aphidomorpha</taxon>
        <taxon>Aphidoidea</taxon>
        <taxon>Aphididae</taxon>
        <taxon>Aphidini</taxon>
        <taxon>Aphis</taxon>
        <taxon>Aphis</taxon>
    </lineage>
</organism>
<protein>
    <submittedName>
        <fullName evidence="1">Uncharacterized protein</fullName>
    </submittedName>
</protein>
<evidence type="ECO:0000313" key="2">
    <source>
        <dbReference type="Proteomes" id="UP000475862"/>
    </source>
</evidence>
<name>A0A6G0TNI2_APHGL</name>